<dbReference type="EMBL" id="KU886225">
    <property type="protein sequence ID" value="ANH52215.1"/>
    <property type="molecule type" value="Genomic_DNA"/>
</dbReference>
<gene>
    <name evidence="3" type="ORF">DM_117</name>
</gene>
<protein>
    <recommendedName>
        <fullName evidence="2">Glycine-rich domain-containing protein</fullName>
    </recommendedName>
</protein>
<sequence>MFEMLFCGKPASVGGQQLFTTAGTFSFVVPAGITELDAYTQGGGGGGGNGNPGVYKGASGGSGKVGANGYLNNISVTPGETLTVIVGAAGAALKAGEATQLLRGSNVLLAVAGGAAGVTATGTSSSENNLGTSGTAAPTIPGNTTTYPAANKRPGSGGNGGAGRYNGGGGIVTGPGIAGGCRLMWGKDRDYPSTGVADVKM</sequence>
<keyword evidence="4" id="KW-1185">Reference proteome</keyword>
<evidence type="ECO:0000313" key="4">
    <source>
        <dbReference type="Proteomes" id="UP000224360"/>
    </source>
</evidence>
<name>A0A173GF89_9CAUD</name>
<feature type="domain" description="Glycine-rich" evidence="2">
    <location>
        <begin position="20"/>
        <end position="177"/>
    </location>
</feature>
<dbReference type="InterPro" id="IPR049304">
    <property type="entry name" value="Gly_rich_dom"/>
</dbReference>
<feature type="compositionally biased region" description="Polar residues" evidence="1">
    <location>
        <begin position="127"/>
        <end position="148"/>
    </location>
</feature>
<dbReference type="Pfam" id="PF21722">
    <property type="entry name" value="Gly_rich_2"/>
    <property type="match status" value="1"/>
</dbReference>
<evidence type="ECO:0000259" key="2">
    <source>
        <dbReference type="Pfam" id="PF21722"/>
    </source>
</evidence>
<proteinExistence type="predicted"/>
<feature type="region of interest" description="Disordered" evidence="1">
    <location>
        <begin position="121"/>
        <end position="162"/>
    </location>
</feature>
<evidence type="ECO:0000313" key="3">
    <source>
        <dbReference type="EMBL" id="ANH52215.1"/>
    </source>
</evidence>
<evidence type="ECO:0000256" key="1">
    <source>
        <dbReference type="SAM" id="MobiDB-lite"/>
    </source>
</evidence>
<reference evidence="4" key="1">
    <citation type="submission" date="2016-03" db="EMBL/GenBank/DDBJ databases">
        <authorList>
            <person name="Sharma R."/>
            <person name="Jensen G.L."/>
            <person name="Kruger J.L."/>
            <person name="Esplin I.N.D."/>
            <person name="Jarvis T.M."/>
            <person name="Merrill B.D."/>
            <person name="Schoenhals J."/>
            <person name="Breakwell D.P."/>
            <person name="Hope S."/>
            <person name="Grose J.H."/>
        </authorList>
    </citation>
    <scope>NUCLEOTIDE SEQUENCE [LARGE SCALE GENOMIC DNA]</scope>
</reference>
<accession>A0A173GF89</accession>
<dbReference type="Proteomes" id="UP000224360">
    <property type="component" value="Segment"/>
</dbReference>
<organism evidence="3 4">
    <name type="scientific">Erwinia phage vB_EamM_Deimos-Minion</name>
    <dbReference type="NCBI Taxonomy" id="1815986"/>
    <lineage>
        <taxon>Viruses</taxon>
        <taxon>Duplodnaviria</taxon>
        <taxon>Heunggongvirae</taxon>
        <taxon>Uroviricota</taxon>
        <taxon>Caudoviricetes</taxon>
        <taxon>Chimalliviridae</taxon>
        <taxon>Agricanvirus</taxon>
        <taxon>Agricanvirus deimos</taxon>
    </lineage>
</organism>